<keyword evidence="3 8" id="KW-0812">Transmembrane</keyword>
<reference evidence="13" key="2">
    <citation type="journal article" date="2016" name="Sci. Rep.">
        <title>Dictyocaulus viviparus genome, variome and transcriptome elucidate lungworm biology and support future intervention.</title>
        <authorList>
            <person name="McNulty S.N."/>
            <person name="Strube C."/>
            <person name="Rosa B.A."/>
            <person name="Martin J.C."/>
            <person name="Tyagi R."/>
            <person name="Choi Y.J."/>
            <person name="Wang Q."/>
            <person name="Hallsworth Pepin K."/>
            <person name="Zhang X."/>
            <person name="Ozersky P."/>
            <person name="Wilson R.K."/>
            <person name="Sternberg P.W."/>
            <person name="Gasser R.B."/>
            <person name="Mitreva M."/>
        </authorList>
    </citation>
    <scope>NUCLEOTIDE SEQUENCE [LARGE SCALE GENOMIC DNA]</scope>
    <source>
        <strain evidence="13">HannoverDv2000</strain>
    </source>
</reference>
<evidence type="ECO:0000256" key="4">
    <source>
        <dbReference type="ARBA" id="ARBA00022989"/>
    </source>
</evidence>
<evidence type="ECO:0000256" key="8">
    <source>
        <dbReference type="RuleBase" id="RU003857"/>
    </source>
</evidence>
<dbReference type="GO" id="GO:0005886">
    <property type="term" value="C:plasma membrane"/>
    <property type="evidence" value="ECO:0007669"/>
    <property type="project" value="TreeGrafter"/>
</dbReference>
<evidence type="ECO:0000256" key="3">
    <source>
        <dbReference type="ARBA" id="ARBA00022692"/>
    </source>
</evidence>
<dbReference type="Proteomes" id="UP000053766">
    <property type="component" value="Unassembled WGS sequence"/>
</dbReference>
<dbReference type="PANTHER" id="PTHR11003">
    <property type="entry name" value="POTASSIUM CHANNEL, SUBFAMILY K"/>
    <property type="match status" value="1"/>
</dbReference>
<dbReference type="InterPro" id="IPR013099">
    <property type="entry name" value="K_chnl_dom"/>
</dbReference>
<keyword evidence="4 10" id="KW-1133">Transmembrane helix</keyword>
<dbReference type="OrthoDB" id="297496at2759"/>
<feature type="transmembrane region" description="Helical" evidence="10">
    <location>
        <begin position="286"/>
        <end position="309"/>
    </location>
</feature>
<reference evidence="12 13" key="1">
    <citation type="submission" date="2013-11" db="EMBL/GenBank/DDBJ databases">
        <title>Draft genome of the bovine lungworm Dictyocaulus viviparus.</title>
        <authorList>
            <person name="Mitreva M."/>
        </authorList>
    </citation>
    <scope>NUCLEOTIDE SEQUENCE [LARGE SCALE GENOMIC DNA]</scope>
    <source>
        <strain evidence="12 13">HannoverDv2000</strain>
    </source>
</reference>
<proteinExistence type="inferred from homology"/>
<gene>
    <name evidence="12" type="ORF">DICVIV_05370</name>
</gene>
<feature type="transmembrane region" description="Helical" evidence="10">
    <location>
        <begin position="150"/>
        <end position="168"/>
    </location>
</feature>
<dbReference type="InterPro" id="IPR003280">
    <property type="entry name" value="2pore_dom_K_chnl"/>
</dbReference>
<evidence type="ECO:0000256" key="6">
    <source>
        <dbReference type="ARBA" id="ARBA00023136"/>
    </source>
</evidence>
<feature type="transmembrane region" description="Helical" evidence="10">
    <location>
        <begin position="264"/>
        <end position="280"/>
    </location>
</feature>
<dbReference type="GO" id="GO:0030322">
    <property type="term" value="P:stabilization of membrane potential"/>
    <property type="evidence" value="ECO:0007669"/>
    <property type="project" value="TreeGrafter"/>
</dbReference>
<evidence type="ECO:0000313" key="12">
    <source>
        <dbReference type="EMBL" id="KJH48520.1"/>
    </source>
</evidence>
<feature type="compositionally biased region" description="Pro residues" evidence="9">
    <location>
        <begin position="494"/>
        <end position="520"/>
    </location>
</feature>
<feature type="domain" description="Potassium channel" evidence="11">
    <location>
        <begin position="147"/>
        <end position="205"/>
    </location>
</feature>
<dbReference type="PRINTS" id="PR01333">
    <property type="entry name" value="2POREKCHANEL"/>
</dbReference>
<evidence type="ECO:0000256" key="9">
    <source>
        <dbReference type="SAM" id="MobiDB-lite"/>
    </source>
</evidence>
<feature type="compositionally biased region" description="Pro residues" evidence="9">
    <location>
        <begin position="413"/>
        <end position="425"/>
    </location>
</feature>
<evidence type="ECO:0000256" key="10">
    <source>
        <dbReference type="SAM" id="Phobius"/>
    </source>
</evidence>
<keyword evidence="7 8" id="KW-0407">Ion channel</keyword>
<feature type="transmembrane region" description="Helical" evidence="10">
    <location>
        <begin position="180"/>
        <end position="198"/>
    </location>
</feature>
<dbReference type="GO" id="GO:0015271">
    <property type="term" value="F:outward rectifier potassium channel activity"/>
    <property type="evidence" value="ECO:0007669"/>
    <property type="project" value="TreeGrafter"/>
</dbReference>
<evidence type="ECO:0000259" key="11">
    <source>
        <dbReference type="Pfam" id="PF07885"/>
    </source>
</evidence>
<comment type="subcellular location">
    <subcellularLocation>
        <location evidence="1">Membrane</location>
        <topology evidence="1">Multi-pass membrane protein</topology>
    </subcellularLocation>
</comment>
<dbReference type="AlphaFoldDB" id="A0A0D8XVI4"/>
<feature type="transmembrane region" description="Helical" evidence="10">
    <location>
        <begin position="233"/>
        <end position="252"/>
    </location>
</feature>
<evidence type="ECO:0000313" key="13">
    <source>
        <dbReference type="Proteomes" id="UP000053766"/>
    </source>
</evidence>
<dbReference type="GO" id="GO:0022841">
    <property type="term" value="F:potassium ion leak channel activity"/>
    <property type="evidence" value="ECO:0007669"/>
    <property type="project" value="TreeGrafter"/>
</dbReference>
<evidence type="ECO:0000256" key="1">
    <source>
        <dbReference type="ARBA" id="ARBA00004141"/>
    </source>
</evidence>
<keyword evidence="2 8" id="KW-0813">Transport</keyword>
<organism evidence="12 13">
    <name type="scientific">Dictyocaulus viviparus</name>
    <name type="common">Bovine lungworm</name>
    <dbReference type="NCBI Taxonomy" id="29172"/>
    <lineage>
        <taxon>Eukaryota</taxon>
        <taxon>Metazoa</taxon>
        <taxon>Ecdysozoa</taxon>
        <taxon>Nematoda</taxon>
        <taxon>Chromadorea</taxon>
        <taxon>Rhabditida</taxon>
        <taxon>Rhabditina</taxon>
        <taxon>Rhabditomorpha</taxon>
        <taxon>Strongyloidea</taxon>
        <taxon>Metastrongylidae</taxon>
        <taxon>Dictyocaulus</taxon>
    </lineage>
</organism>
<evidence type="ECO:0000256" key="2">
    <source>
        <dbReference type="ARBA" id="ARBA00022448"/>
    </source>
</evidence>
<name>A0A0D8XVI4_DICVI</name>
<comment type="similarity">
    <text evidence="8">Belongs to the two pore domain potassium channel (TC 1.A.1.8) family.</text>
</comment>
<feature type="compositionally biased region" description="Pro residues" evidence="9">
    <location>
        <begin position="443"/>
        <end position="455"/>
    </location>
</feature>
<accession>A0A0D8XVI4</accession>
<protein>
    <submittedName>
        <fullName evidence="12">Ion channel</fullName>
    </submittedName>
</protein>
<feature type="region of interest" description="Disordered" evidence="9">
    <location>
        <begin position="404"/>
        <end position="521"/>
    </location>
</feature>
<evidence type="ECO:0000256" key="7">
    <source>
        <dbReference type="ARBA" id="ARBA00023303"/>
    </source>
</evidence>
<dbReference type="Pfam" id="PF07885">
    <property type="entry name" value="Ion_trans_2"/>
    <property type="match status" value="2"/>
</dbReference>
<dbReference type="EMBL" id="KN716265">
    <property type="protein sequence ID" value="KJH48520.1"/>
    <property type="molecule type" value="Genomic_DNA"/>
</dbReference>
<sequence length="560" mass="62556">MICGVGVYAIVGALVMKKLETRTIAEIRPDNEKHQAAGNVEVMKHQRHQENDTKNMMNIIEEIEKSEWLERKRRAAAEVTRSRKCVISVFKRHRFNECKNEKFDEDLIKELDQCYRISIEHETHTNDLIFRNSEESVETVAEEYEEIKPWSFVDSLLFAFTVITTIGYGNVAPRTFSGRLFVIVYGFIGIPFTLLAIADLGKFLSEIMMKGSKAEEKADEMTEFEDDEEDSQAIPLFISFIIYIILGGVMLATYEPDMDFFKAVYFNFVTLTSIGLGDIVPRSETYMALTIIYIAVGLALTTIAVDIAADTLKKLHYFGRKIENVGNVAIWFGGKKITMKALVRNLGDQFNLPTTTVKNLDLDHFVDQAIKVEEGEIETLRPPAFEPDTESLDGTLFVDESYQEVWKSDSTPSPSPSPEPQPSIPPFLDRRKSISTKSNSPTPDEPSPVPSPPILHSPSSGNTNAPTPPPAVLDERNFHDPTPPRSPTPSSRQPTPPPLEPTPPPLEPIPPLHNPSPEPEPVIEAVTMIEEPKPVNVIVKILFAENLIANIAGGTLVLKT</sequence>
<dbReference type="SUPFAM" id="SSF81324">
    <property type="entry name" value="Voltage-gated potassium channels"/>
    <property type="match status" value="2"/>
</dbReference>
<keyword evidence="13" id="KW-1185">Reference proteome</keyword>
<evidence type="ECO:0000256" key="5">
    <source>
        <dbReference type="ARBA" id="ARBA00023065"/>
    </source>
</evidence>
<keyword evidence="6 10" id="KW-0472">Membrane</keyword>
<keyword evidence="5 8" id="KW-0406">Ion transport</keyword>
<dbReference type="Gene3D" id="1.10.287.70">
    <property type="match status" value="1"/>
</dbReference>
<feature type="domain" description="Potassium channel" evidence="11">
    <location>
        <begin position="240"/>
        <end position="313"/>
    </location>
</feature>
<dbReference type="PANTHER" id="PTHR11003:SF317">
    <property type="entry name" value="POTASSIUM CHANNEL DOMAIN-CONTAINING PROTEIN"/>
    <property type="match status" value="1"/>
</dbReference>
<dbReference type="STRING" id="29172.A0A0D8XVI4"/>